<dbReference type="Proteomes" id="UP000218702">
    <property type="component" value="Chromosome"/>
</dbReference>
<dbReference type="AlphaFoldDB" id="A0A1Z4UYP1"/>
<evidence type="ECO:0000313" key="1">
    <source>
        <dbReference type="EMBL" id="BAZ84376.1"/>
    </source>
</evidence>
<dbReference type="KEGG" id="dcm:NIES806_05620"/>
<sequence>MATQLMVQPSSLISSGMKMSEFGNIYLFKFTEELQIRFEELLAKKKSDKLTSEEEAEYVGISELQRIFTLINAQLAAKSKWCPNQLDDL</sequence>
<reference evidence="1 2" key="1">
    <citation type="submission" date="2017-06" db="EMBL/GenBank/DDBJ databases">
        <title>Genome sequencing of cyanobaciteial culture collection at National Institute for Environmental Studies (NIES).</title>
        <authorList>
            <person name="Hirose Y."/>
            <person name="Shimura Y."/>
            <person name="Fujisawa T."/>
            <person name="Nakamura Y."/>
            <person name="Kawachi M."/>
        </authorList>
    </citation>
    <scope>NUCLEOTIDE SEQUENCE [LARGE SCALE GENOMIC DNA]</scope>
    <source>
        <strain evidence="1 2">NIES-806</strain>
    </source>
</reference>
<dbReference type="OrthoDB" id="426566at2"/>
<proteinExistence type="predicted"/>
<name>A0A1Z4UYP1_9CYAN</name>
<organism evidence="1 2">
    <name type="scientific">Dolichospermum compactum NIES-806</name>
    <dbReference type="NCBI Taxonomy" id="1973481"/>
    <lineage>
        <taxon>Bacteria</taxon>
        <taxon>Bacillati</taxon>
        <taxon>Cyanobacteriota</taxon>
        <taxon>Cyanophyceae</taxon>
        <taxon>Nostocales</taxon>
        <taxon>Aphanizomenonaceae</taxon>
        <taxon>Dolichospermum</taxon>
        <taxon>Dolichospermum compactum</taxon>
    </lineage>
</organism>
<gene>
    <name evidence="1" type="ORF">NIES806_05620</name>
</gene>
<dbReference type="RefSeq" id="WP_027403169.1">
    <property type="nucleotide sequence ID" value="NZ_AP018316.1"/>
</dbReference>
<protein>
    <submittedName>
        <fullName evidence="1">Uncharacterized protein</fullName>
    </submittedName>
</protein>
<keyword evidence="2" id="KW-1185">Reference proteome</keyword>
<evidence type="ECO:0000313" key="2">
    <source>
        <dbReference type="Proteomes" id="UP000218702"/>
    </source>
</evidence>
<dbReference type="EMBL" id="AP018316">
    <property type="protein sequence ID" value="BAZ84376.1"/>
    <property type="molecule type" value="Genomic_DNA"/>
</dbReference>
<accession>A0A1Z4UYP1</accession>